<proteinExistence type="predicted"/>
<reference evidence="2 3" key="1">
    <citation type="submission" date="2024-04" db="EMBL/GenBank/DDBJ databases">
        <title>Tritrichomonas musculus Genome.</title>
        <authorList>
            <person name="Alves-Ferreira E."/>
            <person name="Grigg M."/>
            <person name="Lorenzi H."/>
            <person name="Galac M."/>
        </authorList>
    </citation>
    <scope>NUCLEOTIDE SEQUENCE [LARGE SCALE GENOMIC DNA]</scope>
    <source>
        <strain evidence="2 3">EAF2021</strain>
    </source>
</reference>
<dbReference type="Proteomes" id="UP001470230">
    <property type="component" value="Unassembled WGS sequence"/>
</dbReference>
<evidence type="ECO:0000313" key="3">
    <source>
        <dbReference type="Proteomes" id="UP001470230"/>
    </source>
</evidence>
<gene>
    <name evidence="2" type="ORF">M9Y10_023730</name>
</gene>
<feature type="region of interest" description="Disordered" evidence="1">
    <location>
        <begin position="42"/>
        <end position="63"/>
    </location>
</feature>
<protein>
    <submittedName>
        <fullName evidence="2">Uncharacterized protein</fullName>
    </submittedName>
</protein>
<keyword evidence="3" id="KW-1185">Reference proteome</keyword>
<evidence type="ECO:0000256" key="1">
    <source>
        <dbReference type="SAM" id="MobiDB-lite"/>
    </source>
</evidence>
<evidence type="ECO:0000313" key="2">
    <source>
        <dbReference type="EMBL" id="KAK8895284.1"/>
    </source>
</evidence>
<organism evidence="2 3">
    <name type="scientific">Tritrichomonas musculus</name>
    <dbReference type="NCBI Taxonomy" id="1915356"/>
    <lineage>
        <taxon>Eukaryota</taxon>
        <taxon>Metamonada</taxon>
        <taxon>Parabasalia</taxon>
        <taxon>Tritrichomonadida</taxon>
        <taxon>Tritrichomonadidae</taxon>
        <taxon>Tritrichomonas</taxon>
    </lineage>
</organism>
<name>A0ABR2KVY9_9EUKA</name>
<accession>A0ABR2KVY9</accession>
<sequence>MYHKLGRPRRTIKAETIIIQEDGCLPVVYRLDNRGNIVLDSQVSKENQEKDKNNQGIETENNKDKIHEIKINAKPTENKYEDLSDINYYLNKKPFPSLIDYEADPLSLAIIQPLLVI</sequence>
<comment type="caution">
    <text evidence="2">The sequence shown here is derived from an EMBL/GenBank/DDBJ whole genome shotgun (WGS) entry which is preliminary data.</text>
</comment>
<dbReference type="EMBL" id="JAPFFF010000003">
    <property type="protein sequence ID" value="KAK8895284.1"/>
    <property type="molecule type" value="Genomic_DNA"/>
</dbReference>